<dbReference type="GO" id="GO:0005886">
    <property type="term" value="C:plasma membrane"/>
    <property type="evidence" value="ECO:0007669"/>
    <property type="project" value="TreeGrafter"/>
</dbReference>
<dbReference type="RefSeq" id="WP_183986356.1">
    <property type="nucleotide sequence ID" value="NZ_JACHHG010000005.1"/>
</dbReference>
<keyword evidence="4 8" id="KW-0812">Transmembrane</keyword>
<dbReference type="AlphaFoldDB" id="A0A841HZ38"/>
<dbReference type="InterPro" id="IPR003557">
    <property type="entry name" value="Cyt_c_biogenesis_CcmC"/>
</dbReference>
<comment type="subcellular location">
    <subcellularLocation>
        <location evidence="1">Membrane</location>
        <topology evidence="1">Multi-pass membrane protein</topology>
    </subcellularLocation>
</comment>
<comment type="caution">
    <text evidence="10">The sequence shown here is derived from an EMBL/GenBank/DDBJ whole genome shotgun (WGS) entry which is preliminary data.</text>
</comment>
<keyword evidence="7 8" id="KW-0472">Membrane</keyword>
<comment type="similarity">
    <text evidence="2">Belongs to the CcmC/CycZ/HelC family.</text>
</comment>
<evidence type="ECO:0000313" key="11">
    <source>
        <dbReference type="Proteomes" id="UP000569951"/>
    </source>
</evidence>
<accession>A0A841HZ38</accession>
<dbReference type="PANTHER" id="PTHR30071:SF1">
    <property type="entry name" value="CYTOCHROME B_B6 PROTEIN-RELATED"/>
    <property type="match status" value="1"/>
</dbReference>
<proteinExistence type="inferred from homology"/>
<dbReference type="GO" id="GO:0015232">
    <property type="term" value="F:heme transmembrane transporter activity"/>
    <property type="evidence" value="ECO:0007669"/>
    <property type="project" value="InterPro"/>
</dbReference>
<dbReference type="Pfam" id="PF01578">
    <property type="entry name" value="Cytochrom_C_asm"/>
    <property type="match status" value="1"/>
</dbReference>
<feature type="transmembrane region" description="Helical" evidence="8">
    <location>
        <begin position="12"/>
        <end position="31"/>
    </location>
</feature>
<gene>
    <name evidence="10" type="ORF">HNR42_001608</name>
</gene>
<feature type="transmembrane region" description="Helical" evidence="8">
    <location>
        <begin position="82"/>
        <end position="102"/>
    </location>
</feature>
<dbReference type="Proteomes" id="UP000569951">
    <property type="component" value="Unassembled WGS sequence"/>
</dbReference>
<dbReference type="PANTHER" id="PTHR30071">
    <property type="entry name" value="HEME EXPORTER PROTEIN C"/>
    <property type="match status" value="1"/>
</dbReference>
<name>A0A841HZ38_9DEIO</name>
<dbReference type="PRINTS" id="PR01386">
    <property type="entry name" value="CCMCBIOGNSIS"/>
</dbReference>
<dbReference type="GO" id="GO:0020037">
    <property type="term" value="F:heme binding"/>
    <property type="evidence" value="ECO:0007669"/>
    <property type="project" value="InterPro"/>
</dbReference>
<evidence type="ECO:0000256" key="1">
    <source>
        <dbReference type="ARBA" id="ARBA00004141"/>
    </source>
</evidence>
<reference evidence="10 11" key="1">
    <citation type="submission" date="2020-08" db="EMBL/GenBank/DDBJ databases">
        <title>Genomic Encyclopedia of Type Strains, Phase IV (KMG-IV): sequencing the most valuable type-strain genomes for metagenomic binning, comparative biology and taxonomic classification.</title>
        <authorList>
            <person name="Goeker M."/>
        </authorList>
    </citation>
    <scope>NUCLEOTIDE SEQUENCE [LARGE SCALE GENOMIC DNA]</scope>
    <source>
        <strain evidence="10 11">DSM 21458</strain>
    </source>
</reference>
<dbReference type="InterPro" id="IPR002541">
    <property type="entry name" value="Cyt_c_assembly"/>
</dbReference>
<feature type="transmembrane region" description="Helical" evidence="8">
    <location>
        <begin position="144"/>
        <end position="168"/>
    </location>
</feature>
<keyword evidence="5" id="KW-0201">Cytochrome c-type biogenesis</keyword>
<feature type="domain" description="Cytochrome c assembly protein" evidence="9">
    <location>
        <begin position="11"/>
        <end position="170"/>
    </location>
</feature>
<protein>
    <recommendedName>
        <fullName evidence="3">Heme exporter protein C</fullName>
    </recommendedName>
</protein>
<evidence type="ECO:0000259" key="9">
    <source>
        <dbReference type="Pfam" id="PF01578"/>
    </source>
</evidence>
<feature type="transmembrane region" description="Helical" evidence="8">
    <location>
        <begin position="51"/>
        <end position="70"/>
    </location>
</feature>
<feature type="transmembrane region" description="Helical" evidence="8">
    <location>
        <begin position="114"/>
        <end position="132"/>
    </location>
</feature>
<evidence type="ECO:0000256" key="8">
    <source>
        <dbReference type="SAM" id="Phobius"/>
    </source>
</evidence>
<evidence type="ECO:0000256" key="4">
    <source>
        <dbReference type="ARBA" id="ARBA00022692"/>
    </source>
</evidence>
<evidence type="ECO:0000256" key="5">
    <source>
        <dbReference type="ARBA" id="ARBA00022748"/>
    </source>
</evidence>
<evidence type="ECO:0000256" key="2">
    <source>
        <dbReference type="ARBA" id="ARBA00005840"/>
    </source>
</evidence>
<organism evidence="10 11">
    <name type="scientific">Deinobacterium chartae</name>
    <dbReference type="NCBI Taxonomy" id="521158"/>
    <lineage>
        <taxon>Bacteria</taxon>
        <taxon>Thermotogati</taxon>
        <taxon>Deinococcota</taxon>
        <taxon>Deinococci</taxon>
        <taxon>Deinococcales</taxon>
        <taxon>Deinococcaceae</taxon>
        <taxon>Deinobacterium</taxon>
    </lineage>
</organism>
<dbReference type="GO" id="GO:0017004">
    <property type="term" value="P:cytochrome complex assembly"/>
    <property type="evidence" value="ECO:0007669"/>
    <property type="project" value="UniProtKB-KW"/>
</dbReference>
<dbReference type="InterPro" id="IPR045062">
    <property type="entry name" value="Cyt_c_biogenesis_CcsA/CcmC"/>
</dbReference>
<keyword evidence="6 8" id="KW-1133">Transmembrane helix</keyword>
<sequence length="240" mass="27027">MNQPKPDRISTVLGLLSLLCLAVGLYFAFVSPPDANQGQLVRIMYLHVPTAWVSYLAYGGTMIFSLAYLFTRQRRFDRIAAASAEIGVLMTALTLFGGSLWAKPTWGTYWVWEPRLTTTALGLAIYVAYFIVRGLIEDPQRRARVAAVIGIMGTLYIPVNYMSVYWWRSIHQTATVNLLGETRLSADPRMLLALFTMLAAFTVLYFFLLRVRSKLAALVERREEREIDMELNAARSSGGL</sequence>
<evidence type="ECO:0000256" key="6">
    <source>
        <dbReference type="ARBA" id="ARBA00022989"/>
    </source>
</evidence>
<feature type="transmembrane region" description="Helical" evidence="8">
    <location>
        <begin position="188"/>
        <end position="208"/>
    </location>
</feature>
<keyword evidence="11" id="KW-1185">Reference proteome</keyword>
<evidence type="ECO:0000313" key="10">
    <source>
        <dbReference type="EMBL" id="MBB6098183.1"/>
    </source>
</evidence>
<evidence type="ECO:0000256" key="7">
    <source>
        <dbReference type="ARBA" id="ARBA00023136"/>
    </source>
</evidence>
<dbReference type="EMBL" id="JACHHG010000005">
    <property type="protein sequence ID" value="MBB6098183.1"/>
    <property type="molecule type" value="Genomic_DNA"/>
</dbReference>
<evidence type="ECO:0000256" key="3">
    <source>
        <dbReference type="ARBA" id="ARBA00016463"/>
    </source>
</evidence>